<keyword evidence="1" id="KW-0812">Transmembrane</keyword>
<evidence type="ECO:0000313" key="2">
    <source>
        <dbReference type="EMBL" id="CAK0869675.1"/>
    </source>
</evidence>
<feature type="non-terminal residue" evidence="2">
    <location>
        <position position="1"/>
    </location>
</feature>
<keyword evidence="1" id="KW-1133">Transmembrane helix</keyword>
<organism evidence="2 3">
    <name type="scientific">Prorocentrum cordatum</name>
    <dbReference type="NCBI Taxonomy" id="2364126"/>
    <lineage>
        <taxon>Eukaryota</taxon>
        <taxon>Sar</taxon>
        <taxon>Alveolata</taxon>
        <taxon>Dinophyceae</taxon>
        <taxon>Prorocentrales</taxon>
        <taxon>Prorocentraceae</taxon>
        <taxon>Prorocentrum</taxon>
    </lineage>
</organism>
<evidence type="ECO:0000256" key="1">
    <source>
        <dbReference type="SAM" id="Phobius"/>
    </source>
</evidence>
<protein>
    <submittedName>
        <fullName evidence="2">Uncharacterized protein</fullName>
    </submittedName>
</protein>
<keyword evidence="1" id="KW-0472">Membrane</keyword>
<name>A0ABN9V9P1_9DINO</name>
<sequence length="361" mass="40487">PSWLKGRWPKPVWFQCRDMHGPGLLFSVVLLVARMVLHRGRRAGGTLTRFYTAIAAAVCSRGALFLCSSASAGRAASRPQVRTLDPVRGHGAWPRCFLRKRRYARDVRCFCMSPSSLMKNIQSAMTSDELFSLFEHEDTNMLHRASILLRLSKINFEASSQAGQTRAWKKLIFMVMEDIPGWKSSSSFKNRQISRSVWTERGHYLGIVIYSLGRLDGVVSAGLSAGEHALLREHATLAVLEALPDLIKDKQVKSLGEIVFGLSMTERNLQTDEIFRTLAPHIPDLIRADRDRDLSLSNIVGAYAFYALPDPVIVDMFVELKAFRYHAAVAPSHREGRWLRGPVGGSYAWQSSVSHQLSTDM</sequence>
<keyword evidence="3" id="KW-1185">Reference proteome</keyword>
<evidence type="ECO:0000313" key="3">
    <source>
        <dbReference type="Proteomes" id="UP001189429"/>
    </source>
</evidence>
<dbReference type="Proteomes" id="UP001189429">
    <property type="component" value="Unassembled WGS sequence"/>
</dbReference>
<proteinExistence type="predicted"/>
<gene>
    <name evidence="2" type="ORF">PCOR1329_LOCUS55943</name>
</gene>
<reference evidence="2" key="1">
    <citation type="submission" date="2023-10" db="EMBL/GenBank/DDBJ databases">
        <authorList>
            <person name="Chen Y."/>
            <person name="Shah S."/>
            <person name="Dougan E. K."/>
            <person name="Thang M."/>
            <person name="Chan C."/>
        </authorList>
    </citation>
    <scope>NUCLEOTIDE SEQUENCE [LARGE SCALE GENOMIC DNA]</scope>
</reference>
<dbReference type="EMBL" id="CAUYUJ010016871">
    <property type="protein sequence ID" value="CAK0869675.1"/>
    <property type="molecule type" value="Genomic_DNA"/>
</dbReference>
<feature type="transmembrane region" description="Helical" evidence="1">
    <location>
        <begin position="20"/>
        <end position="37"/>
    </location>
</feature>
<comment type="caution">
    <text evidence="2">The sequence shown here is derived from an EMBL/GenBank/DDBJ whole genome shotgun (WGS) entry which is preliminary data.</text>
</comment>
<feature type="transmembrane region" description="Helical" evidence="1">
    <location>
        <begin position="49"/>
        <end position="72"/>
    </location>
</feature>
<accession>A0ABN9V9P1</accession>